<organism evidence="3 4">
    <name type="scientific">Atribacter laminatus</name>
    <dbReference type="NCBI Taxonomy" id="2847778"/>
    <lineage>
        <taxon>Bacteria</taxon>
        <taxon>Pseudomonadati</taxon>
        <taxon>Atribacterota</taxon>
        <taxon>Atribacteria</taxon>
        <taxon>Atribacterales</taxon>
        <taxon>Atribacteraceae</taxon>
        <taxon>Atribacter</taxon>
    </lineage>
</organism>
<dbReference type="PANTHER" id="PTHR43649:SF12">
    <property type="entry name" value="DIACETYLCHITOBIOSE BINDING PROTEIN DASA"/>
    <property type="match status" value="1"/>
</dbReference>
<dbReference type="PANTHER" id="PTHR43649">
    <property type="entry name" value="ARABINOSE-BINDING PROTEIN-RELATED"/>
    <property type="match status" value="1"/>
</dbReference>
<dbReference type="SUPFAM" id="SSF53850">
    <property type="entry name" value="Periplasmic binding protein-like II"/>
    <property type="match status" value="1"/>
</dbReference>
<dbReference type="EMBL" id="CP065383">
    <property type="protein sequence ID" value="QPM69100.1"/>
    <property type="molecule type" value="Genomic_DNA"/>
</dbReference>
<evidence type="ECO:0000256" key="1">
    <source>
        <dbReference type="ARBA" id="ARBA00004418"/>
    </source>
</evidence>
<accession>A0A7T1F449</accession>
<dbReference type="AlphaFoldDB" id="A0A7T1F449"/>
<comment type="similarity">
    <text evidence="2">Belongs to the bacterial solute-binding protein 1 family.</text>
</comment>
<sequence>MSKKIFLIFFLTVVVIAFLSFHIFAADQLKEIRFLCQASPAGEKYAEVFSGFEKYGFKVIVEQVPWVNYLEKAQLAVQSKVSPYDVINANVEWVLPSYVMSDAVMPLNEFVEKDPIDYNDFLSITLDNVFWPKDSKYKPTGTYRDWQNGLLYGIPSLSDTTPLSYRRDWFEEAGIAGTPKNWEEFLDVCQKMTKDIDGDGTPDRYGYAFASIPEGGQLTDYWMLFVYSWGADLLDENFQPAFNNQNGIEATQFMADLLHKHKVVPPGVLTYGIPQAFDAFKKGITAMTSQWGYALASVEDPNESAAAGNTAYGVPPSKDRLGARFAQWAYTIPTNARDPQASWEFIKIASSVESQIALLPDVAPSRQLAAEKAISEFPNLYLSAQMKTISYPEISIKPQIPNILELDAAVSYIVFEAIAGQKSVQDALKEAELNAIEVLKKGNLLK</sequence>
<name>A0A7T1F449_ATRLM</name>
<proteinExistence type="inferred from homology"/>
<dbReference type="GO" id="GO:0042597">
    <property type="term" value="C:periplasmic space"/>
    <property type="evidence" value="ECO:0007669"/>
    <property type="project" value="UniProtKB-SubCell"/>
</dbReference>
<protein>
    <submittedName>
        <fullName evidence="3">Putative ABC transporter-binding protein</fullName>
    </submittedName>
</protein>
<evidence type="ECO:0000313" key="3">
    <source>
        <dbReference type="EMBL" id="QPM69100.1"/>
    </source>
</evidence>
<dbReference type="KEGG" id="alam:RT761_02328"/>
<dbReference type="Pfam" id="PF01547">
    <property type="entry name" value="SBP_bac_1"/>
    <property type="match status" value="1"/>
</dbReference>
<evidence type="ECO:0000313" key="4">
    <source>
        <dbReference type="Proteomes" id="UP000594463"/>
    </source>
</evidence>
<dbReference type="InterPro" id="IPR006059">
    <property type="entry name" value="SBP"/>
</dbReference>
<gene>
    <name evidence="3" type="ORF">RT761_02328</name>
</gene>
<dbReference type="CDD" id="cd13585">
    <property type="entry name" value="PBP2_TMBP_like"/>
    <property type="match status" value="1"/>
</dbReference>
<comment type="subcellular location">
    <subcellularLocation>
        <location evidence="1">Periplasm</location>
    </subcellularLocation>
</comment>
<keyword evidence="4" id="KW-1185">Reference proteome</keyword>
<dbReference type="Proteomes" id="UP000594463">
    <property type="component" value="Chromosome"/>
</dbReference>
<dbReference type="InterPro" id="IPR050490">
    <property type="entry name" value="Bact_solute-bd_prot1"/>
</dbReference>
<evidence type="ECO:0000256" key="2">
    <source>
        <dbReference type="ARBA" id="ARBA00008520"/>
    </source>
</evidence>
<dbReference type="Gene3D" id="3.40.190.10">
    <property type="entry name" value="Periplasmic binding protein-like II"/>
    <property type="match status" value="2"/>
</dbReference>
<reference evidence="3 4" key="1">
    <citation type="journal article" date="2021" name="Nat. Commun.">
        <title>Isolation of a member of the candidate phylum Atribacteria reveals a unique cell membrane structure.</title>
        <authorList>
            <person name="Taiki K."/>
            <person name="Nobu M.K."/>
            <person name="Kusada H."/>
            <person name="Meng X.-Y."/>
            <person name="Hosoki N."/>
            <person name="Uematsu K."/>
            <person name="Yoshioka H."/>
            <person name="Kamagata Y."/>
            <person name="Tamaki H."/>
        </authorList>
    </citation>
    <scope>NUCLEOTIDE SEQUENCE [LARGE SCALE GENOMIC DNA]</scope>
    <source>
        <strain evidence="3 4">RT761</strain>
    </source>
</reference>
<dbReference type="RefSeq" id="WP_218111582.1">
    <property type="nucleotide sequence ID" value="NZ_CP065383.1"/>
</dbReference>